<dbReference type="EMBL" id="MT141394">
    <property type="protein sequence ID" value="QJA60058.1"/>
    <property type="molecule type" value="Genomic_DNA"/>
</dbReference>
<evidence type="ECO:0000313" key="1">
    <source>
        <dbReference type="EMBL" id="QJA60058.1"/>
    </source>
</evidence>
<dbReference type="AlphaFoldDB" id="A0A6M3IS15"/>
<proteinExistence type="predicted"/>
<protein>
    <submittedName>
        <fullName evidence="1">Uncharacterized protein</fullName>
    </submittedName>
</protein>
<sequence>MAFFDDWDWGKLASGIGKTIVPAVTGYYGAKNVADANRQAAEIAQANAAANRGVITAANDRAIGFLQPQTDAAAPAQDYLRTVMAQNPNQLTPQQQIDLTDRGRAVVTNTPSGLRGSGRYLTASINDVQNRGKAGMIDANTRRSDTAASTLAARGAGASTGAANLSANAGSQITGVNTLGADAGANALTSTAASNAQTLGDLGSYFAQAMKDADRGSRYNDFKAGVA</sequence>
<gene>
    <name evidence="1" type="ORF">MM415B01200_0003</name>
</gene>
<accession>A0A6M3IS15</accession>
<name>A0A6M3IS15_9ZZZZ</name>
<organism evidence="1">
    <name type="scientific">viral metagenome</name>
    <dbReference type="NCBI Taxonomy" id="1070528"/>
    <lineage>
        <taxon>unclassified sequences</taxon>
        <taxon>metagenomes</taxon>
        <taxon>organismal metagenomes</taxon>
    </lineage>
</organism>
<reference evidence="1" key="1">
    <citation type="submission" date="2020-03" db="EMBL/GenBank/DDBJ databases">
        <title>The deep terrestrial virosphere.</title>
        <authorList>
            <person name="Holmfeldt K."/>
            <person name="Nilsson E."/>
            <person name="Simone D."/>
            <person name="Lopez-Fernandez M."/>
            <person name="Wu X."/>
            <person name="de Brujin I."/>
            <person name="Lundin D."/>
            <person name="Andersson A."/>
            <person name="Bertilsson S."/>
            <person name="Dopson M."/>
        </authorList>
    </citation>
    <scope>NUCLEOTIDE SEQUENCE</scope>
    <source>
        <strain evidence="1">MM415B01200</strain>
    </source>
</reference>